<dbReference type="PANTHER" id="PTHR21198">
    <property type="entry name" value="GLUTAMATE RACEMASE"/>
    <property type="match status" value="1"/>
</dbReference>
<dbReference type="GO" id="GO:0047689">
    <property type="term" value="F:aspartate racemase activity"/>
    <property type="evidence" value="ECO:0007669"/>
    <property type="project" value="UniProtKB-EC"/>
</dbReference>
<reference evidence="2" key="1">
    <citation type="submission" date="2020-02" db="EMBL/GenBank/DDBJ databases">
        <authorList>
            <person name="Meier V. D."/>
        </authorList>
    </citation>
    <scope>NUCLEOTIDE SEQUENCE</scope>
    <source>
        <strain evidence="2">AVDCRST_MAG77</strain>
    </source>
</reference>
<evidence type="ECO:0000256" key="1">
    <source>
        <dbReference type="ARBA" id="ARBA00023235"/>
    </source>
</evidence>
<dbReference type="Pfam" id="PF01177">
    <property type="entry name" value="Asp_Glu_race"/>
    <property type="match status" value="1"/>
</dbReference>
<evidence type="ECO:0000313" key="2">
    <source>
        <dbReference type="EMBL" id="CAA9278920.1"/>
    </source>
</evidence>
<sequence length="294" mass="31258">MSEPFQWRYVIGIVGGMGPLAHIEFERQLLVATRKRLGRSPTDQDFPEWIASSIPETPDRTKALLGEGPSPVPWLERSVRRLCDKGQEGGADFAVITCNTAHAFLEEVRGRACVPLVDMIEETVRAARSQLGRGGAIGILGTSGTLRSGIYAHAAERVGGIRTLSLLDVRDGKRDGEALQEELVMAPIYGGKSGGKRVPGGIKSGLLREDEEDTRKAKAEAAEPLREAVRLLADAGADLCVLACTEIPLATGRDPVEGTPLLDPVVVTAEASIAIAAGDRALPGEQAAPERRAA</sequence>
<accession>A0A6J4JID5</accession>
<dbReference type="InterPro" id="IPR015942">
    <property type="entry name" value="Asp/Glu/hydantoin_racemase"/>
</dbReference>
<proteinExistence type="predicted"/>
<organism evidence="2">
    <name type="scientific">uncultured Chloroflexota bacterium</name>
    <dbReference type="NCBI Taxonomy" id="166587"/>
    <lineage>
        <taxon>Bacteria</taxon>
        <taxon>Bacillati</taxon>
        <taxon>Chloroflexota</taxon>
        <taxon>environmental samples</taxon>
    </lineage>
</organism>
<protein>
    <submittedName>
        <fullName evidence="2">Aspartate racemase</fullName>
        <ecNumber evidence="2">5.1.1.13</ecNumber>
    </submittedName>
</protein>
<dbReference type="PANTHER" id="PTHR21198:SF7">
    <property type="entry name" value="ASPARTATE-GLUTAMATE RACEMASE FAMILY"/>
    <property type="match status" value="1"/>
</dbReference>
<dbReference type="InterPro" id="IPR018187">
    <property type="entry name" value="Asp/Glu_racemase_AS_1"/>
</dbReference>
<dbReference type="PROSITE" id="PS00923">
    <property type="entry name" value="ASP_GLU_RACEMASE_1"/>
    <property type="match status" value="1"/>
</dbReference>
<dbReference type="SUPFAM" id="SSF53681">
    <property type="entry name" value="Aspartate/glutamate racemase"/>
    <property type="match status" value="2"/>
</dbReference>
<dbReference type="EC" id="5.1.1.13" evidence="2"/>
<dbReference type="Gene3D" id="3.40.50.1860">
    <property type="match status" value="2"/>
</dbReference>
<keyword evidence="1 2" id="KW-0413">Isomerase</keyword>
<name>A0A6J4JID5_9CHLR</name>
<dbReference type="InterPro" id="IPR001920">
    <property type="entry name" value="Asp/Glu_race"/>
</dbReference>
<dbReference type="EMBL" id="CADCTC010000201">
    <property type="protein sequence ID" value="CAA9278920.1"/>
    <property type="molecule type" value="Genomic_DNA"/>
</dbReference>
<gene>
    <name evidence="2" type="ORF">AVDCRST_MAG77-3690</name>
</gene>
<dbReference type="AlphaFoldDB" id="A0A6J4JID5"/>